<reference evidence="2" key="2">
    <citation type="submission" date="2014-11" db="EMBL/GenBank/DDBJ databases">
        <title>Draft genome sequence of Hydrogenophaga intermedia S1.</title>
        <authorList>
            <person name="Gan H.M."/>
            <person name="Chew T.H."/>
            <person name="Stolz A."/>
        </authorList>
    </citation>
    <scope>NUCLEOTIDE SEQUENCE [LARGE SCALE GENOMIC DNA]</scope>
    <source>
        <strain evidence="2">S1</strain>
    </source>
</reference>
<dbReference type="RefSeq" id="WP_035621179.1">
    <property type="nucleotide sequence ID" value="NZ_CCAE010000010.1"/>
</dbReference>
<organism evidence="1 2">
    <name type="scientific">Hydrogenophaga intermedia</name>
    <dbReference type="NCBI Taxonomy" id="65786"/>
    <lineage>
        <taxon>Bacteria</taxon>
        <taxon>Pseudomonadati</taxon>
        <taxon>Pseudomonadota</taxon>
        <taxon>Betaproteobacteria</taxon>
        <taxon>Burkholderiales</taxon>
        <taxon>Comamonadaceae</taxon>
        <taxon>Hydrogenophaga</taxon>
    </lineage>
</organism>
<dbReference type="Proteomes" id="UP000028878">
    <property type="component" value="Unassembled WGS sequence"/>
</dbReference>
<reference evidence="2" key="1">
    <citation type="submission" date="2014-02" db="EMBL/GenBank/DDBJ databases">
        <authorList>
            <person name="Gan H."/>
        </authorList>
    </citation>
    <scope>NUCLEOTIDE SEQUENCE [LARGE SCALE GENOMIC DNA]</scope>
    <source>
        <strain evidence="2">S1</strain>
    </source>
</reference>
<accession>A0A1L1PMQ0</accession>
<evidence type="ECO:0000313" key="2">
    <source>
        <dbReference type="Proteomes" id="UP000028878"/>
    </source>
</evidence>
<dbReference type="AlphaFoldDB" id="A0A1L1PMQ0"/>
<dbReference type="EMBL" id="CCAE010000010">
    <property type="protein sequence ID" value="CDN87316.1"/>
    <property type="molecule type" value="Genomic_DNA"/>
</dbReference>
<keyword evidence="2" id="KW-1185">Reference proteome</keyword>
<protein>
    <submittedName>
        <fullName evidence="1">Uncharacterized protein</fullName>
    </submittedName>
</protein>
<gene>
    <name evidence="1" type="ORF">BN948_01736</name>
</gene>
<evidence type="ECO:0000313" key="1">
    <source>
        <dbReference type="EMBL" id="CDN87316.1"/>
    </source>
</evidence>
<name>A0A1L1PMQ0_HYDIT</name>
<sequence>MSDFRFERYEAFGWIVHRKILAVGERFEVHANGDIDVANAPDVAVWTRGRVLVEEQGTGRRLPDRQPGDSILRRGRTQAGRFVCTAAEPSEFWCINRVANRRRQPKLAVLDAEPGRELRLVRNALLCEGRVRVGDVELAAPQALAKGARVVVLERAIGFLFME</sequence>
<proteinExistence type="predicted"/>